<sequence length="84" mass="9526">MKSYLHQRKFQVKYEDEYSNLYDITASVPQGSVLGPVLYAIYTSDLQNTEDVTTATYADDTACLASDKDPDVAQQKLQTQIKRK</sequence>
<name>A0AAV1LSS9_9NEOP</name>
<reference evidence="2 4" key="1">
    <citation type="submission" date="2023-11" db="EMBL/GenBank/DDBJ databases">
        <authorList>
            <person name="Hedman E."/>
            <person name="Englund M."/>
            <person name="Stromberg M."/>
            <person name="Nyberg Akerstrom W."/>
            <person name="Nylinder S."/>
            <person name="Jareborg N."/>
            <person name="Kallberg Y."/>
            <person name="Kronander E."/>
        </authorList>
    </citation>
    <scope>NUCLEOTIDE SEQUENCE [LARGE SCALE GENOMIC DNA]</scope>
</reference>
<dbReference type="Pfam" id="PF00078">
    <property type="entry name" value="RVT_1"/>
    <property type="match status" value="1"/>
</dbReference>
<organism evidence="2 4">
    <name type="scientific">Parnassius mnemosyne</name>
    <name type="common">clouded apollo</name>
    <dbReference type="NCBI Taxonomy" id="213953"/>
    <lineage>
        <taxon>Eukaryota</taxon>
        <taxon>Metazoa</taxon>
        <taxon>Ecdysozoa</taxon>
        <taxon>Arthropoda</taxon>
        <taxon>Hexapoda</taxon>
        <taxon>Insecta</taxon>
        <taxon>Pterygota</taxon>
        <taxon>Neoptera</taxon>
        <taxon>Endopterygota</taxon>
        <taxon>Lepidoptera</taxon>
        <taxon>Glossata</taxon>
        <taxon>Ditrysia</taxon>
        <taxon>Papilionoidea</taxon>
        <taxon>Papilionidae</taxon>
        <taxon>Parnassiinae</taxon>
        <taxon>Parnassini</taxon>
        <taxon>Parnassius</taxon>
        <taxon>Driopa</taxon>
    </lineage>
</organism>
<evidence type="ECO:0000313" key="2">
    <source>
        <dbReference type="EMBL" id="CAK1598109.1"/>
    </source>
</evidence>
<evidence type="ECO:0000313" key="4">
    <source>
        <dbReference type="Proteomes" id="UP001314205"/>
    </source>
</evidence>
<feature type="domain" description="Reverse transcriptase" evidence="1">
    <location>
        <begin position="1"/>
        <end position="84"/>
    </location>
</feature>
<evidence type="ECO:0000259" key="1">
    <source>
        <dbReference type="PROSITE" id="PS50878"/>
    </source>
</evidence>
<dbReference type="PROSITE" id="PS50878">
    <property type="entry name" value="RT_POL"/>
    <property type="match status" value="1"/>
</dbReference>
<dbReference type="AlphaFoldDB" id="A0AAV1LSS9"/>
<dbReference type="EMBL" id="CAVLGL010000097">
    <property type="protein sequence ID" value="CAK1598109.1"/>
    <property type="molecule type" value="Genomic_DNA"/>
</dbReference>
<dbReference type="Proteomes" id="UP001314205">
    <property type="component" value="Unassembled WGS sequence"/>
</dbReference>
<dbReference type="InterPro" id="IPR000477">
    <property type="entry name" value="RT_dom"/>
</dbReference>
<keyword evidence="4" id="KW-1185">Reference proteome</keyword>
<comment type="caution">
    <text evidence="2">The sequence shown here is derived from an EMBL/GenBank/DDBJ whole genome shotgun (WGS) entry which is preliminary data.</text>
</comment>
<dbReference type="EMBL" id="CAVLGL010000097">
    <property type="protein sequence ID" value="CAK1598110.1"/>
    <property type="molecule type" value="Genomic_DNA"/>
</dbReference>
<accession>A0AAV1LSS9</accession>
<gene>
    <name evidence="2" type="ORF">PARMNEM_LOCUS17147</name>
    <name evidence="3" type="ORF">PARMNEM_LOCUS17148</name>
</gene>
<evidence type="ECO:0000313" key="3">
    <source>
        <dbReference type="EMBL" id="CAK1598110.1"/>
    </source>
</evidence>
<proteinExistence type="predicted"/>
<protein>
    <recommendedName>
        <fullName evidence="1">Reverse transcriptase domain-containing protein</fullName>
    </recommendedName>
</protein>
<dbReference type="PANTHER" id="PTHR33332">
    <property type="entry name" value="REVERSE TRANSCRIPTASE DOMAIN-CONTAINING PROTEIN"/>
    <property type="match status" value="1"/>
</dbReference>